<feature type="domain" description="FecR protein" evidence="1">
    <location>
        <begin position="140"/>
        <end position="236"/>
    </location>
</feature>
<name>A0A4S4AKC4_9RHOO</name>
<comment type="caution">
    <text evidence="3">The sequence shown here is derived from an EMBL/GenBank/DDBJ whole genome shotgun (WGS) entry which is preliminary data.</text>
</comment>
<dbReference type="Pfam" id="PF04773">
    <property type="entry name" value="FecR"/>
    <property type="match status" value="1"/>
</dbReference>
<dbReference type="InterPro" id="IPR032623">
    <property type="entry name" value="FecR_N"/>
</dbReference>
<accession>A0A4S4AKC4</accession>
<evidence type="ECO:0000313" key="3">
    <source>
        <dbReference type="EMBL" id="THF59469.1"/>
    </source>
</evidence>
<organism evidence="3 4">
    <name type="scientific">Pseudothauera rhizosphaerae</name>
    <dbReference type="NCBI Taxonomy" id="2565932"/>
    <lineage>
        <taxon>Bacteria</taxon>
        <taxon>Pseudomonadati</taxon>
        <taxon>Pseudomonadota</taxon>
        <taxon>Betaproteobacteria</taxon>
        <taxon>Rhodocyclales</taxon>
        <taxon>Zoogloeaceae</taxon>
        <taxon>Pseudothauera</taxon>
    </lineage>
</organism>
<keyword evidence="4" id="KW-1185">Reference proteome</keyword>
<dbReference type="OrthoDB" id="1100567at2"/>
<dbReference type="PANTHER" id="PTHR30273">
    <property type="entry name" value="PERIPLASMIC SIGNAL SENSOR AND SIGMA FACTOR ACTIVATOR FECR-RELATED"/>
    <property type="match status" value="1"/>
</dbReference>
<evidence type="ECO:0000259" key="2">
    <source>
        <dbReference type="Pfam" id="PF16220"/>
    </source>
</evidence>
<feature type="domain" description="FecR N-terminal" evidence="2">
    <location>
        <begin position="14"/>
        <end position="54"/>
    </location>
</feature>
<sequence>MFDDDVEQWSAVDREAAMWATRSHGGLDAAAAAEFAAWLNADPAHGRAYAGMERSLERVRALPEEAVRTLRAGLADAAARPHAQAVPAGLSAAGRRRPWTGAFGGLARQLAAAAAVLVVAGGAWLGWGQWFDPPVFTASYTTGRGQQRDVELPDGSVLQLDTTTHVEVRLYRQRREVRLADGQVMFTVQGDRDRPFAVLAGASRITVVGTRFSVRHTQVGLAAGKTVVSVESGDVRVAGRNIMPVGGASVALGAGQGVTVDDGGRLAEVVSLPAAGVGAWRSDRVSFDDTPLAEALAEFERYGRTGLVVRDPEVAALRLGGSFDLRQTAAFARTLPLLLPVRLERRGEMVEIVGVD</sequence>
<dbReference type="InterPro" id="IPR006860">
    <property type="entry name" value="FecR"/>
</dbReference>
<dbReference type="PANTHER" id="PTHR30273:SF2">
    <property type="entry name" value="PROTEIN FECR"/>
    <property type="match status" value="1"/>
</dbReference>
<dbReference type="PIRSF" id="PIRSF018266">
    <property type="entry name" value="FecR"/>
    <property type="match status" value="1"/>
</dbReference>
<dbReference type="GO" id="GO:0016989">
    <property type="term" value="F:sigma factor antagonist activity"/>
    <property type="evidence" value="ECO:0007669"/>
    <property type="project" value="TreeGrafter"/>
</dbReference>
<dbReference type="Pfam" id="PF16220">
    <property type="entry name" value="DUF4880"/>
    <property type="match status" value="1"/>
</dbReference>
<dbReference type="InterPro" id="IPR012373">
    <property type="entry name" value="Ferrdict_sens_TM"/>
</dbReference>
<gene>
    <name evidence="3" type="ORF">E6O51_15745</name>
</gene>
<evidence type="ECO:0000259" key="1">
    <source>
        <dbReference type="Pfam" id="PF04773"/>
    </source>
</evidence>
<dbReference type="EMBL" id="SSOD01000013">
    <property type="protein sequence ID" value="THF59469.1"/>
    <property type="molecule type" value="Genomic_DNA"/>
</dbReference>
<dbReference type="Gene3D" id="2.60.120.1440">
    <property type="match status" value="1"/>
</dbReference>
<evidence type="ECO:0000313" key="4">
    <source>
        <dbReference type="Proteomes" id="UP000307956"/>
    </source>
</evidence>
<dbReference type="AlphaFoldDB" id="A0A4S4AKC4"/>
<dbReference type="Proteomes" id="UP000307956">
    <property type="component" value="Unassembled WGS sequence"/>
</dbReference>
<reference evidence="3 4" key="1">
    <citation type="submission" date="2019-04" db="EMBL/GenBank/DDBJ databases">
        <title>Azoarcus rhizosphaerae sp. nov. isolated from rhizosphere of Ficus religiosa.</title>
        <authorList>
            <person name="Lin S.-Y."/>
            <person name="Hameed A."/>
            <person name="Hsu Y.-H."/>
            <person name="Young C.-C."/>
        </authorList>
    </citation>
    <scope>NUCLEOTIDE SEQUENCE [LARGE SCALE GENOMIC DNA]</scope>
    <source>
        <strain evidence="3 4">CC-YHH848</strain>
    </source>
</reference>
<proteinExistence type="predicted"/>
<protein>
    <submittedName>
        <fullName evidence="3">DUF4880 domain-containing protein</fullName>
    </submittedName>
</protein>